<evidence type="ECO:0000313" key="2">
    <source>
        <dbReference type="EMBL" id="THV12296.1"/>
    </source>
</evidence>
<organism evidence="2 3">
    <name type="scientific">Rhizobium rhizophilum</name>
    <dbReference type="NCBI Taxonomy" id="1850373"/>
    <lineage>
        <taxon>Bacteria</taxon>
        <taxon>Pseudomonadati</taxon>
        <taxon>Pseudomonadota</taxon>
        <taxon>Alphaproteobacteria</taxon>
        <taxon>Hyphomicrobiales</taxon>
        <taxon>Rhizobiaceae</taxon>
        <taxon>Rhizobium/Agrobacterium group</taxon>
        <taxon>Rhizobium</taxon>
    </lineage>
</organism>
<dbReference type="PROSITE" id="PS51664">
    <property type="entry name" value="YCAO"/>
    <property type="match status" value="1"/>
</dbReference>
<dbReference type="Pfam" id="PF02624">
    <property type="entry name" value="YcaO"/>
    <property type="match status" value="1"/>
</dbReference>
<dbReference type="EMBL" id="STGT01000004">
    <property type="protein sequence ID" value="THV12296.1"/>
    <property type="molecule type" value="Genomic_DNA"/>
</dbReference>
<feature type="domain" description="YcaO" evidence="1">
    <location>
        <begin position="66"/>
        <end position="398"/>
    </location>
</feature>
<name>A0ABY2QRC0_9HYPH</name>
<dbReference type="PANTHER" id="PTHR37809:SF1">
    <property type="entry name" value="RIBOSOMAL PROTEIN S12 METHYLTHIOTRANSFERASE ACCESSORY FACTOR YCAO"/>
    <property type="match status" value="1"/>
</dbReference>
<dbReference type="PANTHER" id="PTHR37809">
    <property type="entry name" value="RIBOSOMAL PROTEIN S12 METHYLTHIOTRANSFERASE ACCESSORY FACTOR YCAO"/>
    <property type="match status" value="1"/>
</dbReference>
<dbReference type="NCBIfam" id="TIGR00702">
    <property type="entry name" value="YcaO-type kinase domain"/>
    <property type="match status" value="1"/>
</dbReference>
<sequence>MKTDSPAAGAGEFRACRPLATLAKVAPHLGRLGITRVASQTGLDRLGIPVWCAFAPNAKAIVIAQGKGLDHGSARVSAVMEAVERIVATEPGCRLELATASDHAGAGRRYHCLDGLIARHQMPLSAVERVAWVEADDLVSDGRIWLPFDAVNFDRTRLVPRYWQSSDGLASGNTAKEAILHGLLERVERDALALWTVTSGRRRFARRIDTDRITFAPVLDLLSKVKKAGLQLCLLDITTDLGIPCVAALLAPENLGHGIRYVDLTLGAGAALTPEGAITRALLEAVQSRMTFIAGARDDLLPSVFERAAELAHLAAFSAPACIAADDMPTFHAVTTHSALDLTIRQLATRGVSELFCVELGHDWLPVNVVKVFAPQLENPDGARRLRFGPRALSRSLQ</sequence>
<keyword evidence="3" id="KW-1185">Reference proteome</keyword>
<proteinExistence type="predicted"/>
<comment type="caution">
    <text evidence="2">The sequence shown here is derived from an EMBL/GenBank/DDBJ whole genome shotgun (WGS) entry which is preliminary data.</text>
</comment>
<gene>
    <name evidence="2" type="ORF">E9677_16005</name>
</gene>
<dbReference type="Proteomes" id="UP000309667">
    <property type="component" value="Unassembled WGS sequence"/>
</dbReference>
<evidence type="ECO:0000313" key="3">
    <source>
        <dbReference type="Proteomes" id="UP000309667"/>
    </source>
</evidence>
<dbReference type="InterPro" id="IPR003776">
    <property type="entry name" value="YcaO-like_dom"/>
</dbReference>
<evidence type="ECO:0000259" key="1">
    <source>
        <dbReference type="PROSITE" id="PS51664"/>
    </source>
</evidence>
<reference evidence="2 3" key="1">
    <citation type="submission" date="2019-04" db="EMBL/GenBank/DDBJ databases">
        <title>Genome sequence of strain 7209-2.</title>
        <authorList>
            <person name="Gao J."/>
            <person name="Sun J."/>
        </authorList>
    </citation>
    <scope>NUCLEOTIDE SEQUENCE [LARGE SCALE GENOMIC DNA]</scope>
    <source>
        <strain evidence="2 3">7209-2</strain>
    </source>
</reference>
<protein>
    <recommendedName>
        <fullName evidence="1">YcaO domain-containing protein</fullName>
    </recommendedName>
</protein>
<dbReference type="Gene3D" id="3.30.1330.230">
    <property type="match status" value="1"/>
</dbReference>
<accession>A0ABY2QRC0</accession>